<dbReference type="Pfam" id="PF13408">
    <property type="entry name" value="Zn_ribbon_recom"/>
    <property type="match status" value="1"/>
</dbReference>
<dbReference type="Proteomes" id="UP000183635">
    <property type="component" value="Unassembled WGS sequence"/>
</dbReference>
<dbReference type="PANTHER" id="PTHR30461:SF23">
    <property type="entry name" value="DNA RECOMBINASE-RELATED"/>
    <property type="match status" value="1"/>
</dbReference>
<dbReference type="AlphaFoldDB" id="A0A1I3EXR6"/>
<reference evidence="9 10" key="1">
    <citation type="submission" date="2016-10" db="EMBL/GenBank/DDBJ databases">
        <authorList>
            <person name="de Groot N.N."/>
        </authorList>
    </citation>
    <scope>NUCLEOTIDE SEQUENCE [LARGE SCALE GENOMIC DNA]</scope>
    <source>
        <strain evidence="9 10">DSM 8537</strain>
    </source>
</reference>
<gene>
    <name evidence="9" type="ORF">SAMN04488021_15615</name>
</gene>
<proteinExistence type="predicted"/>
<dbReference type="InterPro" id="IPR038109">
    <property type="entry name" value="DNA_bind_recomb_sf"/>
</dbReference>
<evidence type="ECO:0000259" key="8">
    <source>
        <dbReference type="PROSITE" id="PS51737"/>
    </source>
</evidence>
<dbReference type="GO" id="GO:0000150">
    <property type="term" value="F:DNA strand exchange activity"/>
    <property type="evidence" value="ECO:0007669"/>
    <property type="project" value="InterPro"/>
</dbReference>
<evidence type="ECO:0000256" key="3">
    <source>
        <dbReference type="ARBA" id="ARBA00023172"/>
    </source>
</evidence>
<feature type="domain" description="Recombinase" evidence="8">
    <location>
        <begin position="165"/>
        <end position="295"/>
    </location>
</feature>
<keyword evidence="1" id="KW-0229">DNA integration</keyword>
<dbReference type="SUPFAM" id="SSF53041">
    <property type="entry name" value="Resolvase-like"/>
    <property type="match status" value="1"/>
</dbReference>
<evidence type="ECO:0000256" key="4">
    <source>
        <dbReference type="PIRSR" id="PIRSR606118-50"/>
    </source>
</evidence>
<dbReference type="InterPro" id="IPR036162">
    <property type="entry name" value="Resolvase-like_N_sf"/>
</dbReference>
<organism evidence="9 10">
    <name type="scientific">Paracoccus aminovorans</name>
    <dbReference type="NCBI Taxonomy" id="34004"/>
    <lineage>
        <taxon>Bacteria</taxon>
        <taxon>Pseudomonadati</taxon>
        <taxon>Pseudomonadota</taxon>
        <taxon>Alphaproteobacteria</taxon>
        <taxon>Rhodobacterales</taxon>
        <taxon>Paracoccaceae</taxon>
        <taxon>Paracoccus</taxon>
    </lineage>
</organism>
<dbReference type="SMART" id="SM00857">
    <property type="entry name" value="Resolvase"/>
    <property type="match status" value="1"/>
</dbReference>
<evidence type="ECO:0000313" key="9">
    <source>
        <dbReference type="EMBL" id="SFI03738.1"/>
    </source>
</evidence>
<evidence type="ECO:0000313" key="10">
    <source>
        <dbReference type="Proteomes" id="UP000183635"/>
    </source>
</evidence>
<evidence type="ECO:0000256" key="5">
    <source>
        <dbReference type="PROSITE-ProRule" id="PRU10137"/>
    </source>
</evidence>
<feature type="active site" description="O-(5'-phospho-DNA)-serine intermediate" evidence="4 5">
    <location>
        <position position="17"/>
    </location>
</feature>
<sequence>MTASTVPLRAALYLRVSTARQAEHDVSIPDQKRQGEAYCASRGLQLVEAFVEPGASATNDRRPEFQRMIEAGTSRPAPFDVVVVHSFSRFFRDHFELEFYVRKLAKNGVKLVSITQEMGDDPIHVMMRQIMALFDEYQSKENAKHVMRALKENARQGFWNGSLPPIGYRTVAAEQRGAKTKKKLEIDPLHADTVRLIYRLALEGDGTTGQMGVKNIVSYLNSRRIFTRDGGRWGIGQVHRILTRRTYMGEHEFNKRSKTKELKPVSEIVTVPVPPIIDKETFDAVQKLLKARNPKVMPARVISGPTMLTGLIHCAKCGGAMTIRTGKGGRYRYYSCSMKARQGPTACEGMAVPMEKLDDLVANHLEKQLLQPERLETVLAAALDRREEHAERRREHIAELNKRAAESELRLKRLYDAIEGGVTDLDDPALKDRIDGLKAIHDQAKADADRAQAMLQNTGQKAVTPEMLRKFAATARDRIRLDGGGYRRDHLRALAQRVEVAEGEFASWDRSPGCYRRLWREVA</sequence>
<accession>A0A1I3EXR6</accession>
<dbReference type="EMBL" id="FOPU01000056">
    <property type="protein sequence ID" value="SFI03738.1"/>
    <property type="molecule type" value="Genomic_DNA"/>
</dbReference>
<dbReference type="InterPro" id="IPR050639">
    <property type="entry name" value="SSR_resolvase"/>
</dbReference>
<keyword evidence="3" id="KW-0233">DNA recombination</keyword>
<keyword evidence="2" id="KW-0238">DNA-binding</keyword>
<dbReference type="STRING" id="34004.SAMN04488021_15615"/>
<dbReference type="Gene3D" id="3.90.1750.20">
    <property type="entry name" value="Putative Large Serine Recombinase, Chain B, Domain 2"/>
    <property type="match status" value="1"/>
</dbReference>
<evidence type="ECO:0000256" key="2">
    <source>
        <dbReference type="ARBA" id="ARBA00023125"/>
    </source>
</evidence>
<protein>
    <submittedName>
        <fullName evidence="9">Site-specific DNA recombinase</fullName>
    </submittedName>
</protein>
<dbReference type="Pfam" id="PF07508">
    <property type="entry name" value="Recombinase"/>
    <property type="match status" value="1"/>
</dbReference>
<evidence type="ECO:0000256" key="1">
    <source>
        <dbReference type="ARBA" id="ARBA00022908"/>
    </source>
</evidence>
<dbReference type="InterPro" id="IPR011109">
    <property type="entry name" value="DNA_bind_recombinase_dom"/>
</dbReference>
<feature type="coiled-coil region" evidence="6">
    <location>
        <begin position="390"/>
        <end position="461"/>
    </location>
</feature>
<dbReference type="InterPro" id="IPR006119">
    <property type="entry name" value="Resolv_N"/>
</dbReference>
<dbReference type="InterPro" id="IPR025827">
    <property type="entry name" value="Zn_ribbon_recom_dom"/>
</dbReference>
<feature type="domain" description="Resolvase/invertase-type recombinase catalytic" evidence="7">
    <location>
        <begin position="9"/>
        <end position="161"/>
    </location>
</feature>
<dbReference type="PROSITE" id="PS51736">
    <property type="entry name" value="RECOMBINASES_3"/>
    <property type="match status" value="1"/>
</dbReference>
<name>A0A1I3EXR6_9RHOB</name>
<dbReference type="Gene3D" id="3.40.50.1390">
    <property type="entry name" value="Resolvase, N-terminal catalytic domain"/>
    <property type="match status" value="1"/>
</dbReference>
<keyword evidence="10" id="KW-1185">Reference proteome</keyword>
<dbReference type="CDD" id="cd00338">
    <property type="entry name" value="Ser_Recombinase"/>
    <property type="match status" value="1"/>
</dbReference>
<evidence type="ECO:0000256" key="6">
    <source>
        <dbReference type="SAM" id="Coils"/>
    </source>
</evidence>
<evidence type="ECO:0000259" key="7">
    <source>
        <dbReference type="PROSITE" id="PS51736"/>
    </source>
</evidence>
<dbReference type="GO" id="GO:0003677">
    <property type="term" value="F:DNA binding"/>
    <property type="evidence" value="ECO:0007669"/>
    <property type="project" value="UniProtKB-KW"/>
</dbReference>
<dbReference type="PANTHER" id="PTHR30461">
    <property type="entry name" value="DNA-INVERTASE FROM LAMBDOID PROPHAGE"/>
    <property type="match status" value="1"/>
</dbReference>
<dbReference type="InterPro" id="IPR006118">
    <property type="entry name" value="Recombinase_CS"/>
</dbReference>
<dbReference type="GO" id="GO:0015074">
    <property type="term" value="P:DNA integration"/>
    <property type="evidence" value="ECO:0007669"/>
    <property type="project" value="UniProtKB-KW"/>
</dbReference>
<dbReference type="PROSITE" id="PS00397">
    <property type="entry name" value="RECOMBINASES_1"/>
    <property type="match status" value="1"/>
</dbReference>
<keyword evidence="6" id="KW-0175">Coiled coil</keyword>
<dbReference type="RefSeq" id="WP_231964623.1">
    <property type="nucleotide sequence ID" value="NZ_CBCRYP010000062.1"/>
</dbReference>
<dbReference type="PROSITE" id="PS51737">
    <property type="entry name" value="RECOMBINASE_DNA_BIND"/>
    <property type="match status" value="1"/>
</dbReference>
<dbReference type="Pfam" id="PF00239">
    <property type="entry name" value="Resolvase"/>
    <property type="match status" value="1"/>
</dbReference>